<organism evidence="1 2">
    <name type="scientific">Paratrimastix pyriformis</name>
    <dbReference type="NCBI Taxonomy" id="342808"/>
    <lineage>
        <taxon>Eukaryota</taxon>
        <taxon>Metamonada</taxon>
        <taxon>Preaxostyla</taxon>
        <taxon>Paratrimastigidae</taxon>
        <taxon>Paratrimastix</taxon>
    </lineage>
</organism>
<protein>
    <recommendedName>
        <fullName evidence="3">FCP1 homology domain-containing protein</fullName>
    </recommendedName>
</protein>
<gene>
    <name evidence="1" type="ORF">PAPYR_5138</name>
</gene>
<dbReference type="Proteomes" id="UP001141327">
    <property type="component" value="Unassembled WGS sequence"/>
</dbReference>
<evidence type="ECO:0008006" key="3">
    <source>
        <dbReference type="Google" id="ProtNLM"/>
    </source>
</evidence>
<comment type="caution">
    <text evidence="1">The sequence shown here is derived from an EMBL/GenBank/DDBJ whole genome shotgun (WGS) entry which is preliminary data.</text>
</comment>
<keyword evidence="2" id="KW-1185">Reference proteome</keyword>
<accession>A0ABQ8UMZ8</accession>
<dbReference type="EMBL" id="JAPMOS010000023">
    <property type="protein sequence ID" value="KAJ4459077.1"/>
    <property type="molecule type" value="Genomic_DNA"/>
</dbReference>
<reference evidence="1" key="1">
    <citation type="journal article" date="2022" name="bioRxiv">
        <title>Genomics of Preaxostyla Flagellates Illuminates Evolutionary Transitions and the Path Towards Mitochondrial Loss.</title>
        <authorList>
            <person name="Novak L.V.F."/>
            <person name="Treitli S.C."/>
            <person name="Pyrih J."/>
            <person name="Halakuc P."/>
            <person name="Pipaliya S.V."/>
            <person name="Vacek V."/>
            <person name="Brzon O."/>
            <person name="Soukal P."/>
            <person name="Eme L."/>
            <person name="Dacks J.B."/>
            <person name="Karnkowska A."/>
            <person name="Elias M."/>
            <person name="Hampl V."/>
        </authorList>
    </citation>
    <scope>NUCLEOTIDE SEQUENCE</scope>
    <source>
        <strain evidence="1">RCP-MX</strain>
    </source>
</reference>
<evidence type="ECO:0000313" key="2">
    <source>
        <dbReference type="Proteomes" id="UP001141327"/>
    </source>
</evidence>
<proteinExistence type="predicted"/>
<evidence type="ECO:0000313" key="1">
    <source>
        <dbReference type="EMBL" id="KAJ4459077.1"/>
    </source>
</evidence>
<sequence length="219" mass="23732">MPATEAPPAADPILTYVPGADKSFKVCQHPELLTPVNSPCLLLDIDGTCLRMLPGFSAGYDRMIPSLPPLEDLRPLDLAKSNIIISADLLQLKYLGLPVLVCTQNTGPVAIAFAEYLLREGVPVRCLVVWPHSTQKRLVDLPLPPAEDRESIFIVDDMPACWALEDEDPTGLGFYLPAHMLVPTNGLGRCFQQVNAILGRKETPPRCGSSSSLMSISSA</sequence>
<name>A0ABQ8UMZ8_9EUKA</name>